<protein>
    <submittedName>
        <fullName evidence="2">Prepilin-type N-terminal cleavage/methylation domain-containing protein</fullName>
    </submittedName>
</protein>
<dbReference type="EMBL" id="RBXP01000018">
    <property type="protein sequence ID" value="RKT50302.1"/>
    <property type="molecule type" value="Genomic_DNA"/>
</dbReference>
<dbReference type="AlphaFoldDB" id="A0A495VM28"/>
<feature type="transmembrane region" description="Helical" evidence="1">
    <location>
        <begin position="12"/>
        <end position="34"/>
    </location>
</feature>
<evidence type="ECO:0000256" key="1">
    <source>
        <dbReference type="SAM" id="Phobius"/>
    </source>
</evidence>
<keyword evidence="1" id="KW-1133">Transmembrane helix</keyword>
<dbReference type="InterPro" id="IPR045584">
    <property type="entry name" value="Pilin-like"/>
</dbReference>
<keyword evidence="1" id="KW-0812">Transmembrane</keyword>
<dbReference type="SUPFAM" id="SSF54523">
    <property type="entry name" value="Pili subunits"/>
    <property type="match status" value="1"/>
</dbReference>
<dbReference type="Pfam" id="PF07963">
    <property type="entry name" value="N_methyl"/>
    <property type="match status" value="1"/>
</dbReference>
<name>A0A495VM28_9RHOO</name>
<dbReference type="NCBIfam" id="TIGR02532">
    <property type="entry name" value="IV_pilin_GFxxxE"/>
    <property type="match status" value="1"/>
</dbReference>
<dbReference type="OrthoDB" id="6038212at2"/>
<sequence>MTSWLTEYRGQAGFSLLELSITLIVFALLAGSLLGQLPAQRQIADEQRARRQLDEALEALYGFAITHGRLPCPATPELASDAAEAGHEACPREHGTLPWRTLALPELDPWGQRFSYHAKNSFTAVLSGGARASFTLESVGTANVRPAATVGNRLADALPAVVVCHGRNGAGGYRSSGSQVPAGNPDEAENADADLIFVDRLPDPGYDDLLAWIVPGLLNARMLAAGRLP</sequence>
<organism evidence="2 3">
    <name type="scientific">Azonexus fungiphilus</name>
    <dbReference type="NCBI Taxonomy" id="146940"/>
    <lineage>
        <taxon>Bacteria</taxon>
        <taxon>Pseudomonadati</taxon>
        <taxon>Pseudomonadota</taxon>
        <taxon>Betaproteobacteria</taxon>
        <taxon>Rhodocyclales</taxon>
        <taxon>Azonexaceae</taxon>
        <taxon>Azonexus</taxon>
    </lineage>
</organism>
<gene>
    <name evidence="2" type="ORF">DFR40_2856</name>
</gene>
<keyword evidence="1" id="KW-0472">Membrane</keyword>
<dbReference type="PROSITE" id="PS00409">
    <property type="entry name" value="PROKAR_NTER_METHYL"/>
    <property type="match status" value="1"/>
</dbReference>
<evidence type="ECO:0000313" key="3">
    <source>
        <dbReference type="Proteomes" id="UP000270626"/>
    </source>
</evidence>
<dbReference type="RefSeq" id="WP_121459139.1">
    <property type="nucleotide sequence ID" value="NZ_RBXP01000018.1"/>
</dbReference>
<dbReference type="InterPro" id="IPR012902">
    <property type="entry name" value="N_methyl_site"/>
</dbReference>
<keyword evidence="3" id="KW-1185">Reference proteome</keyword>
<evidence type="ECO:0000313" key="2">
    <source>
        <dbReference type="EMBL" id="RKT50302.1"/>
    </source>
</evidence>
<comment type="caution">
    <text evidence="2">The sequence shown here is derived from an EMBL/GenBank/DDBJ whole genome shotgun (WGS) entry which is preliminary data.</text>
</comment>
<dbReference type="Proteomes" id="UP000270626">
    <property type="component" value="Unassembled WGS sequence"/>
</dbReference>
<reference evidence="2 3" key="1">
    <citation type="submission" date="2018-10" db="EMBL/GenBank/DDBJ databases">
        <title>Genomic Encyclopedia of Type Strains, Phase IV (KMG-IV): sequencing the most valuable type-strain genomes for metagenomic binning, comparative biology and taxonomic classification.</title>
        <authorList>
            <person name="Goeker M."/>
        </authorList>
    </citation>
    <scope>NUCLEOTIDE SEQUENCE [LARGE SCALE GENOMIC DNA]</scope>
    <source>
        <strain evidence="2 3">DSM 23841</strain>
    </source>
</reference>
<accession>A0A495VM28</accession>
<proteinExistence type="predicted"/>